<dbReference type="Gene3D" id="3.30.1120.10">
    <property type="match status" value="1"/>
</dbReference>
<evidence type="ECO:0000256" key="3">
    <source>
        <dbReference type="ARBA" id="ARBA00022801"/>
    </source>
</evidence>
<keyword evidence="2" id="KW-0479">Metal-binding</keyword>
<dbReference type="EMBL" id="JBHUEN010000006">
    <property type="protein sequence ID" value="MFD1880675.1"/>
    <property type="molecule type" value="Genomic_DNA"/>
</dbReference>
<comment type="similarity">
    <text evidence="1">Belongs to the sulfatase family.</text>
</comment>
<dbReference type="SUPFAM" id="SSF53649">
    <property type="entry name" value="Alkaline phosphatase-like"/>
    <property type="match status" value="1"/>
</dbReference>
<evidence type="ECO:0000256" key="2">
    <source>
        <dbReference type="ARBA" id="ARBA00022723"/>
    </source>
</evidence>
<dbReference type="Pfam" id="PF00884">
    <property type="entry name" value="Sulfatase"/>
    <property type="match status" value="1"/>
</dbReference>
<gene>
    <name evidence="6" type="ORF">ACFSCT_02965</name>
</gene>
<feature type="domain" description="Sulfatase N-terminal" evidence="5">
    <location>
        <begin position="52"/>
        <end position="454"/>
    </location>
</feature>
<reference evidence="7" key="1">
    <citation type="journal article" date="2019" name="Int. J. Syst. Evol. Microbiol.">
        <title>The Global Catalogue of Microorganisms (GCM) 10K type strain sequencing project: providing services to taxonomists for standard genome sequencing and annotation.</title>
        <authorList>
            <consortium name="The Broad Institute Genomics Platform"/>
            <consortium name="The Broad Institute Genome Sequencing Center for Infectious Disease"/>
            <person name="Wu L."/>
            <person name="Ma J."/>
        </authorList>
    </citation>
    <scope>NUCLEOTIDE SEQUENCE [LARGE SCALE GENOMIC DNA]</scope>
    <source>
        <strain evidence="7">CCUG 56029</strain>
    </source>
</reference>
<comment type="caution">
    <text evidence="6">The sequence shown here is derived from an EMBL/GenBank/DDBJ whole genome shotgun (WGS) entry which is preliminary data.</text>
</comment>
<evidence type="ECO:0000313" key="6">
    <source>
        <dbReference type="EMBL" id="MFD1880675.1"/>
    </source>
</evidence>
<evidence type="ECO:0000256" key="1">
    <source>
        <dbReference type="ARBA" id="ARBA00008779"/>
    </source>
</evidence>
<dbReference type="InterPro" id="IPR017850">
    <property type="entry name" value="Alkaline_phosphatase_core_sf"/>
</dbReference>
<organism evidence="6 7">
    <name type="scientific">Paracoccus pacificus</name>
    <dbReference type="NCBI Taxonomy" id="1463598"/>
    <lineage>
        <taxon>Bacteria</taxon>
        <taxon>Pseudomonadati</taxon>
        <taxon>Pseudomonadota</taxon>
        <taxon>Alphaproteobacteria</taxon>
        <taxon>Rhodobacterales</taxon>
        <taxon>Paracoccaceae</taxon>
        <taxon>Paracoccus</taxon>
    </lineage>
</organism>
<proteinExistence type="inferred from homology"/>
<dbReference type="PANTHER" id="PTHR42693">
    <property type="entry name" value="ARYLSULFATASE FAMILY MEMBER"/>
    <property type="match status" value="1"/>
</dbReference>
<dbReference type="PANTHER" id="PTHR42693:SF33">
    <property type="entry name" value="ARYLSULFATASE"/>
    <property type="match status" value="1"/>
</dbReference>
<dbReference type="InterPro" id="IPR024607">
    <property type="entry name" value="Sulfatase_CS"/>
</dbReference>
<keyword evidence="3 6" id="KW-0378">Hydrolase</keyword>
<dbReference type="EC" id="3.1.6.-" evidence="6"/>
<name>A0ABW4R3F2_9RHOB</name>
<protein>
    <submittedName>
        <fullName evidence="6">Arylsulfatase</fullName>
        <ecNumber evidence="6">3.1.6.-</ecNumber>
    </submittedName>
</protein>
<dbReference type="Proteomes" id="UP001597213">
    <property type="component" value="Unassembled WGS sequence"/>
</dbReference>
<evidence type="ECO:0000259" key="5">
    <source>
        <dbReference type="Pfam" id="PF00884"/>
    </source>
</evidence>
<evidence type="ECO:0000256" key="4">
    <source>
        <dbReference type="ARBA" id="ARBA00022837"/>
    </source>
</evidence>
<accession>A0ABW4R3F2</accession>
<dbReference type="CDD" id="cd16025">
    <property type="entry name" value="PAS_like"/>
    <property type="match status" value="1"/>
</dbReference>
<dbReference type="InterPro" id="IPR050738">
    <property type="entry name" value="Sulfatase"/>
</dbReference>
<keyword evidence="7" id="KW-1185">Reference proteome</keyword>
<evidence type="ECO:0000313" key="7">
    <source>
        <dbReference type="Proteomes" id="UP001597213"/>
    </source>
</evidence>
<dbReference type="PROSITE" id="PS00149">
    <property type="entry name" value="SULFATASE_2"/>
    <property type="match status" value="1"/>
</dbReference>
<keyword evidence="4" id="KW-0106">Calcium</keyword>
<dbReference type="GO" id="GO:0016787">
    <property type="term" value="F:hydrolase activity"/>
    <property type="evidence" value="ECO:0007669"/>
    <property type="project" value="UniProtKB-KW"/>
</dbReference>
<sequence>MQNDPKRDFRRNRPPAATWRSVATRATMGAAIAGVMVTSPVVAQQTLASDRPNIVLMVVDDLGYSDLGAFGGEIATPNLDALIADGVQLTNFYAAPACSPTRSMLMSGTDNHIAGLGNMAELLVDEQRGRPGYEGFLNDRVVAFPQYLLDAGYNTYMAGKWHLGAKPELLPASRGFEKSLAMMAGAASHFNQGGAGVKNPKASYFDGMEPFTLPEQFYSTDFYTDKIIEYMKSEPADQPFMAYVAYTAPHWPLQAPRESIDKYRGKYDAGYEVIRDARIARMKELGLLATDAEAAVPNAKWPKWADLTPEQQAREARLMETYAGMIDRLDYNVGRIVAYLKESGKYDNTIFVFMSDNGAEGNDPEQTVAENRAWLAENFDNSTDNIGNANSYVGYGPVWGQVSSAPFRMFKGFTYEGGIHVPAFVTAPGRLKPGKNAGLMSVMDIAPTLLDYAQVPQPGTEYKGKQIEPIKGVSQVAALSGQAAARGAEDTVGWELFGRTAVRDGDWKLVWSNKPFGTGNWELFDLSTDPAEAKDLAASNPDKLAEMMKDWDAYQQANGVVWNEGLVDQMYYSNNDTHFDPAQ</sequence>
<dbReference type="InterPro" id="IPR000917">
    <property type="entry name" value="Sulfatase_N"/>
</dbReference>
<dbReference type="RefSeq" id="WP_379140027.1">
    <property type="nucleotide sequence ID" value="NZ_JBHUEN010000006.1"/>
</dbReference>
<dbReference type="Gene3D" id="3.40.720.10">
    <property type="entry name" value="Alkaline Phosphatase, subunit A"/>
    <property type="match status" value="1"/>
</dbReference>